<dbReference type="InterPro" id="IPR028107">
    <property type="entry name" value="Spatacsin_C_dom"/>
</dbReference>
<dbReference type="GO" id="GO:0061744">
    <property type="term" value="P:motor behavior"/>
    <property type="evidence" value="ECO:0007669"/>
    <property type="project" value="Ensembl"/>
</dbReference>
<dbReference type="GO" id="GO:0048489">
    <property type="term" value="P:synaptic vesicle transport"/>
    <property type="evidence" value="ECO:0007669"/>
    <property type="project" value="Ensembl"/>
</dbReference>
<protein>
    <submittedName>
        <fullName evidence="2">SPG11 vesicle trafficking associated, spatacsin</fullName>
    </submittedName>
</protein>
<dbReference type="GO" id="GO:0033344">
    <property type="term" value="P:cholesterol efflux"/>
    <property type="evidence" value="ECO:0007669"/>
    <property type="project" value="Ensembl"/>
</dbReference>
<gene>
    <name evidence="2" type="primary">SPG11</name>
</gene>
<dbReference type="GO" id="GO:0048741">
    <property type="term" value="P:skeletal muscle fiber development"/>
    <property type="evidence" value="ECO:0007669"/>
    <property type="project" value="Ensembl"/>
</dbReference>
<dbReference type="GO" id="GO:0005829">
    <property type="term" value="C:cytosol"/>
    <property type="evidence" value="ECO:0007669"/>
    <property type="project" value="Ensembl"/>
</dbReference>
<dbReference type="GO" id="GO:0021957">
    <property type="term" value="P:corticospinal tract morphogenesis"/>
    <property type="evidence" value="ECO:0007669"/>
    <property type="project" value="Ensembl"/>
</dbReference>
<dbReference type="GO" id="GO:0097049">
    <property type="term" value="P:motor neuron apoptotic process"/>
    <property type="evidence" value="ECO:0007669"/>
    <property type="project" value="Ensembl"/>
</dbReference>
<dbReference type="GO" id="GO:0045202">
    <property type="term" value="C:synapse"/>
    <property type="evidence" value="ECO:0007669"/>
    <property type="project" value="Ensembl"/>
</dbReference>
<dbReference type="GO" id="GO:0007268">
    <property type="term" value="P:chemical synaptic transmission"/>
    <property type="evidence" value="ECO:0007669"/>
    <property type="project" value="Ensembl"/>
</dbReference>
<evidence type="ECO:0000313" key="2">
    <source>
        <dbReference type="Ensembl" id="ENSAMEP00000029845.1"/>
    </source>
</evidence>
<dbReference type="GO" id="GO:0019901">
    <property type="term" value="F:protein kinase binding"/>
    <property type="evidence" value="ECO:0007669"/>
    <property type="project" value="Ensembl"/>
</dbReference>
<feature type="domain" description="Spatacsin C-terminal" evidence="1">
    <location>
        <begin position="2190"/>
        <end position="2482"/>
    </location>
</feature>
<dbReference type="GO" id="GO:1905037">
    <property type="term" value="P:autophagosome organization"/>
    <property type="evidence" value="ECO:0007669"/>
    <property type="project" value="Ensembl"/>
</dbReference>
<dbReference type="GO" id="GO:0090659">
    <property type="term" value="P:walking behavior"/>
    <property type="evidence" value="ECO:0007669"/>
    <property type="project" value="Ensembl"/>
</dbReference>
<reference evidence="2" key="2">
    <citation type="submission" date="2025-08" db="UniProtKB">
        <authorList>
            <consortium name="Ensembl"/>
        </authorList>
    </citation>
    <scope>IDENTIFICATION</scope>
</reference>
<dbReference type="GO" id="GO:0048675">
    <property type="term" value="P:axon extension"/>
    <property type="evidence" value="ECO:0007669"/>
    <property type="project" value="Ensembl"/>
</dbReference>
<dbReference type="GO" id="GO:2001256">
    <property type="term" value="P:regulation of store-operated calcium entry"/>
    <property type="evidence" value="ECO:0007669"/>
    <property type="project" value="Ensembl"/>
</dbReference>
<dbReference type="GO" id="GO:0031410">
    <property type="term" value="C:cytoplasmic vesicle"/>
    <property type="evidence" value="ECO:0007669"/>
    <property type="project" value="Ensembl"/>
</dbReference>
<dbReference type="GO" id="GO:0047496">
    <property type="term" value="P:vesicle transport along microtubule"/>
    <property type="evidence" value="ECO:0007669"/>
    <property type="project" value="Ensembl"/>
</dbReference>
<reference evidence="2" key="3">
    <citation type="submission" date="2025-09" db="UniProtKB">
        <authorList>
            <consortium name="Ensembl"/>
        </authorList>
    </citation>
    <scope>IDENTIFICATION</scope>
</reference>
<evidence type="ECO:0000313" key="3">
    <source>
        <dbReference type="Proteomes" id="UP000008912"/>
    </source>
</evidence>
<dbReference type="GO" id="GO:0030425">
    <property type="term" value="C:dendrite"/>
    <property type="evidence" value="ECO:0007669"/>
    <property type="project" value="Ensembl"/>
</dbReference>
<dbReference type="GO" id="GO:0008088">
    <property type="term" value="P:axo-dendritic transport"/>
    <property type="evidence" value="ECO:0007669"/>
    <property type="project" value="Ensembl"/>
</dbReference>
<dbReference type="GO" id="GO:0005886">
    <property type="term" value="C:plasma membrane"/>
    <property type="evidence" value="ECO:0007669"/>
    <property type="project" value="Ensembl"/>
</dbReference>
<name>A0A7N5P4Q6_AILME</name>
<dbReference type="InParanoid" id="A0A7N5P4Q6"/>
<dbReference type="Ensembl" id="ENSAMET00000034192.1">
    <property type="protein sequence ID" value="ENSAMEP00000029845.1"/>
    <property type="gene ID" value="ENSAMEG00000015003.2"/>
</dbReference>
<organism evidence="2 3">
    <name type="scientific">Ailuropoda melanoleuca</name>
    <name type="common">Giant panda</name>
    <dbReference type="NCBI Taxonomy" id="9646"/>
    <lineage>
        <taxon>Eukaryota</taxon>
        <taxon>Metazoa</taxon>
        <taxon>Chordata</taxon>
        <taxon>Craniata</taxon>
        <taxon>Vertebrata</taxon>
        <taxon>Euteleostomi</taxon>
        <taxon>Mammalia</taxon>
        <taxon>Eutheria</taxon>
        <taxon>Laurasiatheria</taxon>
        <taxon>Carnivora</taxon>
        <taxon>Caniformia</taxon>
        <taxon>Ursidae</taxon>
        <taxon>Ailuropoda</taxon>
    </lineage>
</organism>
<dbReference type="GO" id="GO:0030424">
    <property type="term" value="C:axon"/>
    <property type="evidence" value="ECO:0007669"/>
    <property type="project" value="Ensembl"/>
</dbReference>
<evidence type="ECO:0000259" key="1">
    <source>
        <dbReference type="Pfam" id="PF14649"/>
    </source>
</evidence>
<accession>A0A7N5P4Q6</accession>
<dbReference type="GO" id="GO:0030163">
    <property type="term" value="P:protein catabolic process"/>
    <property type="evidence" value="ECO:0007669"/>
    <property type="project" value="Ensembl"/>
</dbReference>
<dbReference type="Pfam" id="PF14649">
    <property type="entry name" value="Spatacsin_C"/>
    <property type="match status" value="1"/>
</dbReference>
<dbReference type="GO" id="GO:0007528">
    <property type="term" value="P:neuromuscular junction development"/>
    <property type="evidence" value="ECO:0007669"/>
    <property type="project" value="Ensembl"/>
</dbReference>
<keyword evidence="3" id="KW-1185">Reference proteome</keyword>
<proteinExistence type="predicted"/>
<reference evidence="2 3" key="1">
    <citation type="journal article" date="2010" name="Nature">
        <title>The sequence and de novo assembly of the giant panda genome.</title>
        <authorList>
            <person name="Li R."/>
            <person name="Fan W."/>
            <person name="Tian G."/>
            <person name="Zhu H."/>
            <person name="He L."/>
            <person name="Cai J."/>
            <person name="Huang Q."/>
            <person name="Cai Q."/>
            <person name="Li B."/>
            <person name="Bai Y."/>
            <person name="Zhang Z."/>
            <person name="Zhang Y."/>
            <person name="Wang W."/>
            <person name="Li J."/>
            <person name="Wei F."/>
            <person name="Li H."/>
            <person name="Jian M."/>
            <person name="Li J."/>
            <person name="Zhang Z."/>
            <person name="Nielsen R."/>
            <person name="Li D."/>
            <person name="Gu W."/>
            <person name="Yang Z."/>
            <person name="Xuan Z."/>
            <person name="Ryder O.A."/>
            <person name="Leung F.C."/>
            <person name="Zhou Y."/>
            <person name="Cao J."/>
            <person name="Sun X."/>
            <person name="Fu Y."/>
            <person name="Fang X."/>
            <person name="Guo X."/>
            <person name="Wang B."/>
            <person name="Hou R."/>
            <person name="Shen F."/>
            <person name="Mu B."/>
            <person name="Ni P."/>
            <person name="Lin R."/>
            <person name="Qian W."/>
            <person name="Wang G."/>
            <person name="Yu C."/>
            <person name="Nie W."/>
            <person name="Wang J."/>
            <person name="Wu Z."/>
            <person name="Liang H."/>
            <person name="Min J."/>
            <person name="Wu Q."/>
            <person name="Cheng S."/>
            <person name="Ruan J."/>
            <person name="Wang M."/>
            <person name="Shi Z."/>
            <person name="Wen M."/>
            <person name="Liu B."/>
            <person name="Ren X."/>
            <person name="Zheng H."/>
            <person name="Dong D."/>
            <person name="Cook K."/>
            <person name="Shan G."/>
            <person name="Zhang H."/>
            <person name="Kosiol C."/>
            <person name="Xie X."/>
            <person name="Lu Z."/>
            <person name="Zheng H."/>
            <person name="Li Y."/>
            <person name="Steiner C.C."/>
            <person name="Lam T.T."/>
            <person name="Lin S."/>
            <person name="Zhang Q."/>
            <person name="Li G."/>
            <person name="Tian J."/>
            <person name="Gong T."/>
            <person name="Liu H."/>
            <person name="Zhang D."/>
            <person name="Fang L."/>
            <person name="Ye C."/>
            <person name="Zhang J."/>
            <person name="Hu W."/>
            <person name="Xu A."/>
            <person name="Ren Y."/>
            <person name="Zhang G."/>
            <person name="Bruford M.W."/>
            <person name="Li Q."/>
            <person name="Ma L."/>
            <person name="Guo Y."/>
            <person name="An N."/>
            <person name="Hu Y."/>
            <person name="Zheng Y."/>
            <person name="Shi Y."/>
            <person name="Li Z."/>
            <person name="Liu Q."/>
            <person name="Chen Y."/>
            <person name="Zhao J."/>
            <person name="Qu N."/>
            <person name="Zhao S."/>
            <person name="Tian F."/>
            <person name="Wang X."/>
            <person name="Wang H."/>
            <person name="Xu L."/>
            <person name="Liu X."/>
            <person name="Vinar T."/>
            <person name="Wang Y."/>
            <person name="Lam T.W."/>
            <person name="Yiu S.M."/>
            <person name="Liu S."/>
            <person name="Zhang H."/>
            <person name="Li D."/>
            <person name="Huang Y."/>
            <person name="Wang X."/>
            <person name="Yang G."/>
            <person name="Jiang Z."/>
            <person name="Wang J."/>
            <person name="Qin N."/>
            <person name="Li L."/>
            <person name="Li J."/>
            <person name="Bolund L."/>
            <person name="Kristiansen K."/>
            <person name="Wong G.K."/>
            <person name="Olson M."/>
            <person name="Zhang X."/>
            <person name="Li S."/>
            <person name="Yang H."/>
            <person name="Wang J."/>
            <person name="Wang J."/>
        </authorList>
    </citation>
    <scope>NUCLEOTIDE SEQUENCE [LARGE SCALE GENOMIC DNA]</scope>
</reference>
<dbReference type="InterPro" id="IPR028103">
    <property type="entry name" value="Spatacsin"/>
</dbReference>
<dbReference type="GO" id="GO:0005730">
    <property type="term" value="C:nucleolus"/>
    <property type="evidence" value="ECO:0007669"/>
    <property type="project" value="Ensembl"/>
</dbReference>
<dbReference type="GO" id="GO:0007613">
    <property type="term" value="P:memory"/>
    <property type="evidence" value="ECO:0007669"/>
    <property type="project" value="Ensembl"/>
</dbReference>
<dbReference type="GO" id="GO:0005783">
    <property type="term" value="C:endoplasmic reticulum"/>
    <property type="evidence" value="ECO:0007669"/>
    <property type="project" value="Ensembl"/>
</dbReference>
<dbReference type="GO" id="GO:0051668">
    <property type="term" value="P:localization within membrane"/>
    <property type="evidence" value="ECO:0007669"/>
    <property type="project" value="Ensembl"/>
</dbReference>
<dbReference type="Proteomes" id="UP000008912">
    <property type="component" value="Unassembled WGS sequence"/>
</dbReference>
<dbReference type="GeneTree" id="ENSGT00390000016791"/>
<dbReference type="PANTHER" id="PTHR13650">
    <property type="entry name" value="SPATACSIN"/>
    <property type="match status" value="1"/>
</dbReference>
<dbReference type="GO" id="GO:0090389">
    <property type="term" value="P:phagosome-lysosome fusion involved in apoptotic cell clearance"/>
    <property type="evidence" value="ECO:0007669"/>
    <property type="project" value="Ensembl"/>
</dbReference>
<sequence>MFLQLLEIEEGQKDGRPQPCYSEQQSNQVEKLFQALKTHEQNNLEEAADGFLQVLSVRKGKALVARLLPFLPQDRAVSLLLAITHHLPLLVRRDVADQALQMLFKPLGKCIGHLTFHELLQGLQGLMLFPPGSSERPVTLVLQNQFGISLLYALLSHGEQLVSLESSLEEPSSDHTACFVWEDSHISSSPTDKPKLLALSENYELFIYEFNLKDGRCDATILYSCSEETLQKLIENQNISVSLLSLKILSFHNNKSLLFINKCIVLHIVFPERGAEIEVLNCFTLPLPAQAVDRIIDMQLCRGILFVLNSLGWIYIFDIVDGTHVAHVDLALHQEDMYGEQLQEPAKISSFTSLKVSQDLDVVVIVGSSNSAVALNLNLYFRQHPGHLFCERTQEDIPIEGPKGIDEDDPLNSDYNMKLTKFSFQVDRSWKAQLLSLNETIKSSKLEVSYCAPWFQNISHLESPESGNHSTSMPGWAFIPQDVMHSHSKFPQKDHANTSEPGRSWKIMNISEQEEPVELTCMSVTGFSALFTWAVERMGCTIGLWDLETQGMQCFSLGKKCIPVETSGDQQLCLLLTENGLSLILFGLTQEEFLNRLMIHGSASTVDSLCHLNGWGRCSIPIHALEAGIENRQLDTVDFFLKSKENLLNPSSKSSVPDQLDDFPSHLYLRNVEELTPALDLLCSAIRESDSETQSKHFSEQLLNLTLSFLNKQIKELFVHNEELDEHLQKGVNILTSYINKLRTFLIKFPWKIIDTVDEYDVNENVPKVRESNIWEKLSVEEVIANAILNNKIPEAQTFFRINNHSAQRLEELIRIGLNLVFDSLKKNNIKEASELLKNMGFDVKDQLLKICFYTTDTNIRDFLVEILEEKNYFSENEKRTIDFVHQVEKFYSGRFQENVQIQSFARYWIKEQDFFKHKSVLDSLLKYDPKDKFNKQDRRVVLNWAQWWNQLTQESILLPRISPEEYKSYSPEALWSYLTARHDWSSIILWIGEFQAQNSCASLQQNRWPLLTADVIDRHTCCNNYMRNEILDQLARNGIFLNSELEDFELFLLRLNRIGGVMQDALPIQNYRSKEGWDFHSHFILYCLEHGLQYLLYVYLDCYKLSPSNCPFLEKKELYEAYPWFEFLVQCRQVSSNLTDPKLIFQASLANAQILIPSNQASVSSMLLEGHTLLALATTVYAPGGVSQVVQNGENETCLKKVDPQLLKMALTPYPKLKTALFPQYTASNVLPPDITLYHLIQSLLPFDPSRLFGWQSANTLAIGDAVSHLPHFSSPDLVNKYAIVERLNFAYYLQHGRPSFAFGTFLVQELTKSKTPKQLIQQIGNEAYVLGLSSFYIPSVGAACVCFLELLGLDSLKLRVDMKVANTILSYKCRNGDTQYSCIRESLAEKLSKLAVGEKATIEELLVLLEEGIWNSIQQQEIKRLSSESSSQWALAVQFCRLHNVKLSTSYLKECAKANDWLQFIIHSQLHNYHPEEVKSLLQYFSPVLQDHLRLAFENLTSVSNSRMDSDQVFNRAPQELQRNKEEMTDFFEVLLQCSEEPNSWCWLLAEAVKQQAPILSVLASCLQDASTIPCLCVWVITSVEDSVAAEATEHIQGSMEGHVWDLQDLAVIWRTLLTRQKSKTLIRGFQLFFKDSPLLLMMEMYELCMFFKNYKEAEAKLLEFQKSFETVETAATRVHTTTIPALWLKEQVCFLLKLMLQQCGTQYELGKLLQLFVGIEDLFSDGPDVKKLCALSQILKDTSIAINHAVITSYSLENFQHECKSILEKLETAGQFALARRVAELAELPADSLVIEEVTQEMQTLKHIDQWSLKQARIDFWKKCHENFKKNAIASRAASSFFSAQAGEVPEPPAEGGRHGVGERQLLLALAAHWLAQEDLGPVDELEELEKQIWLCRIAQHTLRGKQEETETGFSPHVSTSGELSFDSVASKFSLSMLAALNTSRYLELNGLPSKETCENRLDGKEQESLNFLIGRLLDDGCVHEASRVCRYFRFYNQDVALVLHCRALASGEASVDDLHPEIRALLQGAERLEEEEPGIPLRKVQSTSSLDSQSFVMLPPNDEVVTNLETLTSRCLHGKNYCRQVLCLYELAKELGCSYTDVAAQDGEAMLRAILASQQPDRCKRAQAFISTQGLEPDTVAELVAEEVTRELLTPSEGTGQKQMFTPAEESQTFLQLTTLCQDRTLVGMKLLDKISSVPHGELSCTTELLILAHHCFTLTCHMEGIIRVLQAARLLTDKHLAPNEEYGLMVRLLTGIGRYKEMTYIFDLLHKQHYFEVLMRKKLDPSGTLKTALLDYIKRCRPGDSEKHNMIALCFSMCREIGENHEAAACIQLKLIESQPWEDSLKDGHHLKQLLLKALTLMLDAAESYAKDSCVRQALHCHRLTKLITLQIHFLNTGQNTMLINLGRHRLMDCLIALPRFYQASIVAEAYDFVPDWAEILYQQVILKGDFNYLEEFKQQRLLRSSIFEEISKKYKQHQPADTVVKNLKKLLTYCEDVYLYYKLAYEHKFYDIVNVLLKDPQTGCCLKDMLAG</sequence>
<dbReference type="PANTHER" id="PTHR13650:SF0">
    <property type="entry name" value="SPATACSIN"/>
    <property type="match status" value="1"/>
</dbReference>
<dbReference type="GO" id="GO:0006606">
    <property type="term" value="P:protein import into nucleus"/>
    <property type="evidence" value="ECO:0007669"/>
    <property type="project" value="Ensembl"/>
</dbReference>